<accession>A0A3B0W9P0</accession>
<gene>
    <name evidence="3" type="ORF">MNBD_GAMMA03-632</name>
</gene>
<feature type="region of interest" description="Disordered" evidence="1">
    <location>
        <begin position="194"/>
        <end position="217"/>
    </location>
</feature>
<evidence type="ECO:0000256" key="1">
    <source>
        <dbReference type="SAM" id="MobiDB-lite"/>
    </source>
</evidence>
<organism evidence="3">
    <name type="scientific">hydrothermal vent metagenome</name>
    <dbReference type="NCBI Taxonomy" id="652676"/>
    <lineage>
        <taxon>unclassified sequences</taxon>
        <taxon>metagenomes</taxon>
        <taxon>ecological metagenomes</taxon>
    </lineage>
</organism>
<dbReference type="Gene3D" id="3.30.1150.10">
    <property type="match status" value="1"/>
</dbReference>
<keyword evidence="2" id="KW-0472">Membrane</keyword>
<dbReference type="AlphaFoldDB" id="A0A3B0W9P0"/>
<dbReference type="SUPFAM" id="SSF74653">
    <property type="entry name" value="TolA/TonB C-terminal domain"/>
    <property type="match status" value="1"/>
</dbReference>
<sequence>MIGFIFRHPVAVLLSIFLHLTLLFFIIFDWSNPDTLVKLSIQGEESLEPKQVATQRMEPLQTFAVDSRLVQQQLDKIREKEEARKLETEMLEAKTIQERQRLKELQKRQKIEQEKAEKARELAKEQIEKAESERKKTELERQKTEEARRLAKLEKQKADAERIKAKEAKKSAELAEKKRLKALEKIKLAEQKKKELEKENAVKVKENESLKRTQEKAQAAAALQRQLDREAEEQRMAKKRKQMLSLKETYISAISAKVRDNWRTPARISPEAQCDLQITQTPKGSVTSVKILNCNEFATKQFKEAAEKAVYRSEPIPEPPVKDLFERVITFEFKP</sequence>
<dbReference type="Pfam" id="PF13103">
    <property type="entry name" value="TonB_2"/>
    <property type="match status" value="1"/>
</dbReference>
<reference evidence="3" key="1">
    <citation type="submission" date="2018-06" db="EMBL/GenBank/DDBJ databases">
        <authorList>
            <person name="Zhirakovskaya E."/>
        </authorList>
    </citation>
    <scope>NUCLEOTIDE SEQUENCE</scope>
</reference>
<dbReference type="EMBL" id="UOFC01000257">
    <property type="protein sequence ID" value="VAW49130.1"/>
    <property type="molecule type" value="Genomic_DNA"/>
</dbReference>
<name>A0A3B0W9P0_9ZZZZ</name>
<keyword evidence="2" id="KW-0812">Transmembrane</keyword>
<dbReference type="InterPro" id="IPR014161">
    <property type="entry name" value="Tol-Pal_TolA"/>
</dbReference>
<dbReference type="NCBIfam" id="TIGR02794">
    <property type="entry name" value="tolA_full"/>
    <property type="match status" value="1"/>
</dbReference>
<protein>
    <submittedName>
        <fullName evidence="3">TolA protein</fullName>
    </submittedName>
</protein>
<keyword evidence="2" id="KW-1133">Transmembrane helix</keyword>
<dbReference type="GO" id="GO:0019534">
    <property type="term" value="F:toxin transmembrane transporter activity"/>
    <property type="evidence" value="ECO:0007669"/>
    <property type="project" value="InterPro"/>
</dbReference>
<feature type="compositionally biased region" description="Basic and acidic residues" evidence="1">
    <location>
        <begin position="194"/>
        <end position="215"/>
    </location>
</feature>
<dbReference type="GO" id="GO:0043213">
    <property type="term" value="P:bacteriocin transport"/>
    <property type="evidence" value="ECO:0007669"/>
    <property type="project" value="InterPro"/>
</dbReference>
<evidence type="ECO:0000313" key="3">
    <source>
        <dbReference type="EMBL" id="VAW49130.1"/>
    </source>
</evidence>
<dbReference type="GO" id="GO:0016020">
    <property type="term" value="C:membrane"/>
    <property type="evidence" value="ECO:0007669"/>
    <property type="project" value="InterPro"/>
</dbReference>
<evidence type="ECO:0000256" key="2">
    <source>
        <dbReference type="SAM" id="Phobius"/>
    </source>
</evidence>
<proteinExistence type="predicted"/>
<feature type="transmembrane region" description="Helical" evidence="2">
    <location>
        <begin position="12"/>
        <end position="30"/>
    </location>
</feature>